<organism evidence="2 3">
    <name type="scientific">Trichuris muris</name>
    <name type="common">Mouse whipworm</name>
    <dbReference type="NCBI Taxonomy" id="70415"/>
    <lineage>
        <taxon>Eukaryota</taxon>
        <taxon>Metazoa</taxon>
        <taxon>Ecdysozoa</taxon>
        <taxon>Nematoda</taxon>
        <taxon>Enoplea</taxon>
        <taxon>Dorylaimia</taxon>
        <taxon>Trichinellida</taxon>
        <taxon>Trichuridae</taxon>
        <taxon>Trichuris</taxon>
    </lineage>
</organism>
<dbReference type="WBParaSite" id="TMUE_2000006188.1">
    <property type="protein sequence ID" value="TMUE_2000006188.1"/>
    <property type="gene ID" value="WBGene00299504"/>
</dbReference>
<evidence type="ECO:0000313" key="2">
    <source>
        <dbReference type="Proteomes" id="UP000046395"/>
    </source>
</evidence>
<feature type="coiled-coil region" evidence="1">
    <location>
        <begin position="64"/>
        <end position="101"/>
    </location>
</feature>
<name>A0A5S6QG52_TRIMR</name>
<evidence type="ECO:0000256" key="1">
    <source>
        <dbReference type="SAM" id="Coils"/>
    </source>
</evidence>
<keyword evidence="1" id="KW-0175">Coiled coil</keyword>
<sequence length="101" mass="11959">MSCFVGASALFLFSPYVMYAIDYFKMDPEEFAAYSDQIYKRNVNRARFGEGLAMPFYTFDLFSKETIRKEKEFHEKRAAEITAEVEKRAEKRRRAQEAQED</sequence>
<dbReference type="AlphaFoldDB" id="A0A5S6QG52"/>
<reference evidence="3" key="1">
    <citation type="submission" date="2019-12" db="UniProtKB">
        <authorList>
            <consortium name="WormBaseParasite"/>
        </authorList>
    </citation>
    <scope>IDENTIFICATION</scope>
</reference>
<accession>A0A5S6QG52</accession>
<protein>
    <submittedName>
        <fullName evidence="3">Uncharacterized protein</fullName>
    </submittedName>
</protein>
<keyword evidence="2" id="KW-1185">Reference proteome</keyword>
<proteinExistence type="predicted"/>
<dbReference type="Proteomes" id="UP000046395">
    <property type="component" value="Unassembled WGS sequence"/>
</dbReference>
<evidence type="ECO:0000313" key="3">
    <source>
        <dbReference type="WBParaSite" id="TMUE_2000006188.1"/>
    </source>
</evidence>